<reference evidence="1" key="1">
    <citation type="submission" date="2023-07" db="EMBL/GenBank/DDBJ databases">
        <title>Sequencing the genomes of 1000 actinobacteria strains.</title>
        <authorList>
            <person name="Klenk H.-P."/>
        </authorList>
    </citation>
    <scope>NUCLEOTIDE SEQUENCE</scope>
    <source>
        <strain evidence="1">DSM 45977</strain>
    </source>
</reference>
<proteinExistence type="predicted"/>
<comment type="caution">
    <text evidence="1">The sequence shown here is derived from an EMBL/GenBank/DDBJ whole genome shotgun (WGS) entry which is preliminary data.</text>
</comment>
<dbReference type="Proteomes" id="UP001180845">
    <property type="component" value="Unassembled WGS sequence"/>
</dbReference>
<evidence type="ECO:0000313" key="1">
    <source>
        <dbReference type="EMBL" id="MDR7303065.1"/>
    </source>
</evidence>
<evidence type="ECO:0000313" key="2">
    <source>
        <dbReference type="Proteomes" id="UP001180845"/>
    </source>
</evidence>
<dbReference type="RefSeq" id="WP_310275124.1">
    <property type="nucleotide sequence ID" value="NZ_JAVDXW010000001.1"/>
</dbReference>
<organism evidence="1 2">
    <name type="scientific">Haloactinomyces albus</name>
    <dbReference type="NCBI Taxonomy" id="1352928"/>
    <lineage>
        <taxon>Bacteria</taxon>
        <taxon>Bacillati</taxon>
        <taxon>Actinomycetota</taxon>
        <taxon>Actinomycetes</taxon>
        <taxon>Actinopolysporales</taxon>
        <taxon>Actinopolysporaceae</taxon>
        <taxon>Haloactinomyces</taxon>
    </lineage>
</organism>
<gene>
    <name evidence="1" type="ORF">JOF55_003246</name>
</gene>
<name>A0AAE3ZFZ7_9ACTN</name>
<accession>A0AAE3ZFZ7</accession>
<keyword evidence="2" id="KW-1185">Reference proteome</keyword>
<dbReference type="AlphaFoldDB" id="A0AAE3ZFZ7"/>
<dbReference type="EMBL" id="JAVDXW010000001">
    <property type="protein sequence ID" value="MDR7303065.1"/>
    <property type="molecule type" value="Genomic_DNA"/>
</dbReference>
<sequence length="116" mass="13937">MGLFKRLRRRRRRTAANSVTSEDTEYLRAWAEQRRGVEGFLEPPTVMTQTTLVLVAHDGEWTRRRVRSADAAHRFTNKLGIPFYEVSKTGYPQRMRDYQARQRILRKRERRRSLEE</sequence>
<protein>
    <submittedName>
        <fullName evidence="1">Uncharacterized protein</fullName>
    </submittedName>
</protein>